<organism evidence="2 3">
    <name type="scientific">Streptomyces ureilyticus</name>
    <dbReference type="NCBI Taxonomy" id="1775131"/>
    <lineage>
        <taxon>Bacteria</taxon>
        <taxon>Bacillati</taxon>
        <taxon>Actinomycetota</taxon>
        <taxon>Actinomycetes</taxon>
        <taxon>Kitasatosporales</taxon>
        <taxon>Streptomycetaceae</taxon>
        <taxon>Streptomyces</taxon>
    </lineage>
</organism>
<keyword evidence="3" id="KW-1185">Reference proteome</keyword>
<dbReference type="Proteomes" id="UP001518140">
    <property type="component" value="Unassembled WGS sequence"/>
</dbReference>
<sequence>MARLENWDVIYRPGGWIRARGTDEDTTVYLRVRESGEGSSRLNVHFAAMASEKPISSHVWRFVPFEHIEQHANEKNYRRALDLDPDEFGGGPALDDLDSYFVDDSGEAWQPAHTVQMRDGVATHGSRSKRKATEPVPLDHPGRRISEEFLRNLAAMYLWLVSQGQPPAPEIAQQTGAPVATVRRWIARARESGFLPPGRVGRAG</sequence>
<feature type="region of interest" description="Disordered" evidence="1">
    <location>
        <begin position="119"/>
        <end position="140"/>
    </location>
</feature>
<evidence type="ECO:0000256" key="1">
    <source>
        <dbReference type="SAM" id="MobiDB-lite"/>
    </source>
</evidence>
<protein>
    <submittedName>
        <fullName evidence="2">Helix-turn-helix domain-containing protein</fullName>
    </submittedName>
</protein>
<name>A0ABX0DPJ4_9ACTN</name>
<evidence type="ECO:0000313" key="2">
    <source>
        <dbReference type="EMBL" id="NGO43798.1"/>
    </source>
</evidence>
<gene>
    <name evidence="2" type="ORF">G6048_17090</name>
</gene>
<accession>A0ABX0DPJ4</accession>
<dbReference type="EMBL" id="JAAKZX010000046">
    <property type="protein sequence ID" value="NGO43798.1"/>
    <property type="molecule type" value="Genomic_DNA"/>
</dbReference>
<dbReference type="RefSeq" id="WP_165340404.1">
    <property type="nucleotide sequence ID" value="NZ_JAAKZX010000046.1"/>
</dbReference>
<evidence type="ECO:0000313" key="3">
    <source>
        <dbReference type="Proteomes" id="UP001518140"/>
    </source>
</evidence>
<proteinExistence type="predicted"/>
<reference evidence="2 3" key="1">
    <citation type="submission" date="2020-02" db="EMBL/GenBank/DDBJ databases">
        <title>Whole-genome analyses of novel actinobacteria.</title>
        <authorList>
            <person name="Sahin N."/>
            <person name="Tokatli A."/>
        </authorList>
    </citation>
    <scope>NUCLEOTIDE SEQUENCE [LARGE SCALE GENOMIC DNA]</scope>
    <source>
        <strain evidence="2 3">YC419</strain>
    </source>
</reference>
<comment type="caution">
    <text evidence="2">The sequence shown here is derived from an EMBL/GenBank/DDBJ whole genome shotgun (WGS) entry which is preliminary data.</text>
</comment>